<gene>
    <name evidence="12" type="primary">valS</name>
    <name evidence="17" type="ORF">CK503_14480</name>
</gene>
<dbReference type="InterPro" id="IPR033705">
    <property type="entry name" value="Anticodon_Ia_Val"/>
</dbReference>
<proteinExistence type="inferred from homology"/>
<dbReference type="SUPFAM" id="SSF50677">
    <property type="entry name" value="ValRS/IleRS/LeuRS editing domain"/>
    <property type="match status" value="1"/>
</dbReference>
<dbReference type="EMBL" id="NSKE01000012">
    <property type="protein sequence ID" value="PAU92952.1"/>
    <property type="molecule type" value="Genomic_DNA"/>
</dbReference>
<feature type="short sequence motif" description="'KMSKS' region" evidence="12">
    <location>
        <begin position="535"/>
        <end position="539"/>
    </location>
</feature>
<comment type="subcellular location">
    <subcellularLocation>
        <location evidence="1 12">Cytoplasm</location>
    </subcellularLocation>
</comment>
<dbReference type="Pfam" id="PF10458">
    <property type="entry name" value="Val_tRNA-synt_C"/>
    <property type="match status" value="1"/>
</dbReference>
<dbReference type="InterPro" id="IPR009008">
    <property type="entry name" value="Val/Leu/Ile-tRNA-synth_edit"/>
</dbReference>
<keyword evidence="18" id="KW-1185">Reference proteome</keyword>
<dbReference type="InterPro" id="IPR037118">
    <property type="entry name" value="Val-tRNA_synth_C_sf"/>
</dbReference>
<dbReference type="GO" id="GO:0005524">
    <property type="term" value="F:ATP binding"/>
    <property type="evidence" value="ECO:0007669"/>
    <property type="project" value="UniProtKB-UniRule"/>
</dbReference>
<comment type="domain">
    <text evidence="12">The C-terminal coiled-coil domain is crucial for aminoacylation activity.</text>
</comment>
<feature type="domain" description="Valyl-tRNA synthetase tRNA-binding arm" evidence="16">
    <location>
        <begin position="826"/>
        <end position="889"/>
    </location>
</feature>
<evidence type="ECO:0000256" key="12">
    <source>
        <dbReference type="HAMAP-Rule" id="MF_02004"/>
    </source>
</evidence>
<dbReference type="InterPro" id="IPR019499">
    <property type="entry name" value="Val-tRNA_synth_tRNA-bd"/>
</dbReference>
<evidence type="ECO:0000256" key="8">
    <source>
        <dbReference type="ARBA" id="ARBA00023054"/>
    </source>
</evidence>
<dbReference type="Gene3D" id="3.90.740.10">
    <property type="entry name" value="Valyl/Leucyl/Isoleucyl-tRNA synthetase, editing domain"/>
    <property type="match status" value="1"/>
</dbReference>
<keyword evidence="5 12" id="KW-0547">Nucleotide-binding</keyword>
<dbReference type="SUPFAM" id="SSF47323">
    <property type="entry name" value="Anticodon-binding domain of a subclass of class I aminoacyl-tRNA synthetases"/>
    <property type="match status" value="1"/>
</dbReference>
<feature type="domain" description="Methionyl/Valyl/Leucyl/Isoleucyl-tRNA synthetase anticodon-binding" evidence="15">
    <location>
        <begin position="619"/>
        <end position="765"/>
    </location>
</feature>
<evidence type="ECO:0000256" key="2">
    <source>
        <dbReference type="ARBA" id="ARBA00011245"/>
    </source>
</evidence>
<keyword evidence="8 12" id="KW-0175">Coiled coil</keyword>
<evidence type="ECO:0000259" key="15">
    <source>
        <dbReference type="Pfam" id="PF08264"/>
    </source>
</evidence>
<evidence type="ECO:0000313" key="17">
    <source>
        <dbReference type="EMBL" id="PAU92952.1"/>
    </source>
</evidence>
<dbReference type="Pfam" id="PF08264">
    <property type="entry name" value="Anticodon_1"/>
    <property type="match status" value="1"/>
</dbReference>
<evidence type="ECO:0000256" key="7">
    <source>
        <dbReference type="ARBA" id="ARBA00022917"/>
    </source>
</evidence>
<name>A0A2A2G7W9_9BACT</name>
<keyword evidence="9 12" id="KW-0030">Aminoacyl-tRNA synthetase</keyword>
<evidence type="ECO:0000259" key="14">
    <source>
        <dbReference type="Pfam" id="PF00133"/>
    </source>
</evidence>
<feature type="region of interest" description="Disordered" evidence="13">
    <location>
        <begin position="858"/>
        <end position="879"/>
    </location>
</feature>
<feature type="compositionally biased region" description="Basic and acidic residues" evidence="13">
    <location>
        <begin position="864"/>
        <end position="879"/>
    </location>
</feature>
<evidence type="ECO:0000256" key="4">
    <source>
        <dbReference type="ARBA" id="ARBA00022598"/>
    </source>
</evidence>
<dbReference type="Gene3D" id="1.10.730.10">
    <property type="entry name" value="Isoleucyl-tRNA Synthetase, Domain 1"/>
    <property type="match status" value="1"/>
</dbReference>
<accession>A0A2A2G7W9</accession>
<dbReference type="InterPro" id="IPR014729">
    <property type="entry name" value="Rossmann-like_a/b/a_fold"/>
</dbReference>
<evidence type="ECO:0000256" key="9">
    <source>
        <dbReference type="ARBA" id="ARBA00023146"/>
    </source>
</evidence>
<dbReference type="EC" id="6.1.1.9" evidence="12"/>
<dbReference type="Gene3D" id="3.40.50.620">
    <property type="entry name" value="HUPs"/>
    <property type="match status" value="2"/>
</dbReference>
<dbReference type="CDD" id="cd07962">
    <property type="entry name" value="Anticodon_Ia_Val"/>
    <property type="match status" value="1"/>
</dbReference>
<dbReference type="InterPro" id="IPR009080">
    <property type="entry name" value="tRNAsynth_Ia_anticodon-bd"/>
</dbReference>
<keyword evidence="3 12" id="KW-0963">Cytoplasm</keyword>
<dbReference type="HAMAP" id="MF_02004">
    <property type="entry name" value="Val_tRNA_synth_type1"/>
    <property type="match status" value="1"/>
</dbReference>
<dbReference type="GO" id="GO:0005829">
    <property type="term" value="C:cytosol"/>
    <property type="evidence" value="ECO:0007669"/>
    <property type="project" value="TreeGrafter"/>
</dbReference>
<feature type="domain" description="Aminoacyl-tRNA synthetase class Ia" evidence="14">
    <location>
        <begin position="13"/>
        <end position="572"/>
    </location>
</feature>
<dbReference type="Pfam" id="PF00133">
    <property type="entry name" value="tRNA-synt_1"/>
    <property type="match status" value="1"/>
</dbReference>
<dbReference type="InterPro" id="IPR010978">
    <property type="entry name" value="tRNA-bd_arm"/>
</dbReference>
<dbReference type="Proteomes" id="UP000218831">
    <property type="component" value="Unassembled WGS sequence"/>
</dbReference>
<evidence type="ECO:0000259" key="16">
    <source>
        <dbReference type="Pfam" id="PF10458"/>
    </source>
</evidence>
<evidence type="ECO:0000256" key="10">
    <source>
        <dbReference type="ARBA" id="ARBA00047552"/>
    </source>
</evidence>
<comment type="function">
    <text evidence="12">Catalyzes the attachment of valine to tRNA(Val). As ValRS can inadvertently accommodate and process structurally similar amino acids such as threonine, to avoid such errors, it has a 'posttransfer' editing activity that hydrolyzes mischarged Thr-tRNA(Val) in a tRNA-dependent manner.</text>
</comment>
<comment type="caution">
    <text evidence="17">The sequence shown here is derived from an EMBL/GenBank/DDBJ whole genome shotgun (WGS) entry which is preliminary data.</text>
</comment>
<dbReference type="FunFam" id="3.40.50.620:FF:000032">
    <property type="entry name" value="Valine--tRNA ligase"/>
    <property type="match status" value="1"/>
</dbReference>
<dbReference type="AlphaFoldDB" id="A0A2A2G7W9"/>
<evidence type="ECO:0000313" key="18">
    <source>
        <dbReference type="Proteomes" id="UP000218831"/>
    </source>
</evidence>
<evidence type="ECO:0000256" key="3">
    <source>
        <dbReference type="ARBA" id="ARBA00022490"/>
    </source>
</evidence>
<dbReference type="PANTHER" id="PTHR11946">
    <property type="entry name" value="VALYL-TRNA SYNTHETASES"/>
    <property type="match status" value="1"/>
</dbReference>
<reference evidence="17 18" key="1">
    <citation type="submission" date="2017-08" db="EMBL/GenBank/DDBJ databases">
        <title>Aliifodinibius alkalisoli sp. nov., isolated from saline alkaline soil.</title>
        <authorList>
            <person name="Liu D."/>
            <person name="Zhang G."/>
        </authorList>
    </citation>
    <scope>NUCLEOTIDE SEQUENCE [LARGE SCALE GENOMIC DNA]</scope>
    <source>
        <strain evidence="17 18">WN023</strain>
    </source>
</reference>
<dbReference type="GO" id="GO:0002161">
    <property type="term" value="F:aminoacyl-tRNA deacylase activity"/>
    <property type="evidence" value="ECO:0007669"/>
    <property type="project" value="InterPro"/>
</dbReference>
<dbReference type="PROSITE" id="PS00178">
    <property type="entry name" value="AA_TRNA_LIGASE_I"/>
    <property type="match status" value="1"/>
</dbReference>
<evidence type="ECO:0000256" key="5">
    <source>
        <dbReference type="ARBA" id="ARBA00022741"/>
    </source>
</evidence>
<dbReference type="PRINTS" id="PR00986">
    <property type="entry name" value="TRNASYNTHVAL"/>
</dbReference>
<organism evidence="17 18">
    <name type="scientific">Fodinibius salipaludis</name>
    <dbReference type="NCBI Taxonomy" id="2032627"/>
    <lineage>
        <taxon>Bacteria</taxon>
        <taxon>Pseudomonadati</taxon>
        <taxon>Balneolota</taxon>
        <taxon>Balneolia</taxon>
        <taxon>Balneolales</taxon>
        <taxon>Balneolaceae</taxon>
        <taxon>Fodinibius</taxon>
    </lineage>
</organism>
<keyword evidence="6 12" id="KW-0067">ATP-binding</keyword>
<dbReference type="Gene3D" id="1.10.287.380">
    <property type="entry name" value="Valyl-tRNA synthetase, C-terminal domain"/>
    <property type="match status" value="1"/>
</dbReference>
<keyword evidence="4 12" id="KW-0436">Ligase</keyword>
<dbReference type="NCBIfam" id="TIGR00422">
    <property type="entry name" value="valS"/>
    <property type="match status" value="1"/>
</dbReference>
<evidence type="ECO:0000256" key="1">
    <source>
        <dbReference type="ARBA" id="ARBA00004496"/>
    </source>
</evidence>
<evidence type="ECO:0000256" key="13">
    <source>
        <dbReference type="SAM" id="MobiDB-lite"/>
    </source>
</evidence>
<dbReference type="GO" id="GO:0006438">
    <property type="term" value="P:valyl-tRNA aminoacylation"/>
    <property type="evidence" value="ECO:0007669"/>
    <property type="project" value="UniProtKB-UniRule"/>
</dbReference>
<comment type="catalytic activity">
    <reaction evidence="10 12">
        <text>tRNA(Val) + L-valine + ATP = L-valyl-tRNA(Val) + AMP + diphosphate</text>
        <dbReference type="Rhea" id="RHEA:10704"/>
        <dbReference type="Rhea" id="RHEA-COMP:9672"/>
        <dbReference type="Rhea" id="RHEA-COMP:9708"/>
        <dbReference type="ChEBI" id="CHEBI:30616"/>
        <dbReference type="ChEBI" id="CHEBI:33019"/>
        <dbReference type="ChEBI" id="CHEBI:57762"/>
        <dbReference type="ChEBI" id="CHEBI:78442"/>
        <dbReference type="ChEBI" id="CHEBI:78537"/>
        <dbReference type="ChEBI" id="CHEBI:456215"/>
        <dbReference type="EC" id="6.1.1.9"/>
    </reaction>
</comment>
<dbReference type="GO" id="GO:0004832">
    <property type="term" value="F:valine-tRNA ligase activity"/>
    <property type="evidence" value="ECO:0007669"/>
    <property type="project" value="UniProtKB-UniRule"/>
</dbReference>
<dbReference type="NCBIfam" id="NF004349">
    <property type="entry name" value="PRK05729.1"/>
    <property type="match status" value="1"/>
</dbReference>
<evidence type="ECO:0000256" key="6">
    <source>
        <dbReference type="ARBA" id="ARBA00022840"/>
    </source>
</evidence>
<comment type="subunit">
    <text evidence="2 12">Monomer.</text>
</comment>
<keyword evidence="7 12" id="KW-0648">Protein biosynthesis</keyword>
<dbReference type="SUPFAM" id="SSF52374">
    <property type="entry name" value="Nucleotidylyl transferase"/>
    <property type="match status" value="1"/>
</dbReference>
<protein>
    <recommendedName>
        <fullName evidence="12">Valine--tRNA ligase</fullName>
        <ecNumber evidence="12">6.1.1.9</ecNumber>
    </recommendedName>
    <alternativeName>
        <fullName evidence="12">Valyl-tRNA synthetase</fullName>
        <shortName evidence="12">ValRS</shortName>
    </alternativeName>
</protein>
<dbReference type="CDD" id="cd00817">
    <property type="entry name" value="ValRS_core"/>
    <property type="match status" value="1"/>
</dbReference>
<dbReference type="InterPro" id="IPR002300">
    <property type="entry name" value="aa-tRNA-synth_Ia"/>
</dbReference>
<dbReference type="InterPro" id="IPR001412">
    <property type="entry name" value="aa-tRNA-synth_I_CS"/>
</dbReference>
<evidence type="ECO:0000256" key="11">
    <source>
        <dbReference type="ARBA" id="ARBA00060830"/>
    </source>
</evidence>
<feature type="short sequence motif" description="'HIGH' region" evidence="12">
    <location>
        <begin position="41"/>
        <end position="51"/>
    </location>
</feature>
<dbReference type="FunFam" id="1.10.287.380:FF:000001">
    <property type="entry name" value="Valine--tRNA ligase"/>
    <property type="match status" value="1"/>
</dbReference>
<dbReference type="SUPFAM" id="SSF46589">
    <property type="entry name" value="tRNA-binding arm"/>
    <property type="match status" value="1"/>
</dbReference>
<dbReference type="OrthoDB" id="9810365at2"/>
<dbReference type="PANTHER" id="PTHR11946:SF109">
    <property type="entry name" value="VALINE--TRNA LIGASE"/>
    <property type="match status" value="1"/>
</dbReference>
<comment type="similarity">
    <text evidence="11 12">Belongs to the class-I aminoacyl-tRNA synthetase family. ValS type 1 subfamily.</text>
</comment>
<dbReference type="InterPro" id="IPR013155">
    <property type="entry name" value="M/V/L/I-tRNA-synth_anticd-bd"/>
</dbReference>
<comment type="domain">
    <text evidence="12">ValRS has two distinct active sites: one for aminoacylation and one for editing. The misactivated threonine is translocated from the active site to the editing site.</text>
</comment>
<feature type="binding site" evidence="12">
    <location>
        <position position="538"/>
    </location>
    <ligand>
        <name>ATP</name>
        <dbReference type="ChEBI" id="CHEBI:30616"/>
    </ligand>
</feature>
<sequence length="891" mass="104097">MPKHFDPGSIEDKWYSFWEDNGFFHSEPDDRESYTVVIPPPNVTGVLHMGHMLNNTIQDVLVRRARMQGKNACWVPGTDHASIATEAKVVQKLRKEGITKADLTREEFLEHAWDWTDEHGGIILQQLRKLGASCDWERTRFTLEDDLYEAVVDCFIELYERGYIYRGKRMINWDPEAQTALSDEEVIHREETSKLYHVRYKIKDSDEWVTIATTRPETILADTAVCVHPDDERYQDLIGKTAIIPVVQREVPIIADEYVDMEYGTGCLKITPAHDENDYEIGQKHDLEIIDMLNPDGTLSDAAEHYVGKDRFVARELIIKDLEKSDQLVEIEEMQNKVGYSERTDAIIEPRLSLQWFCKMDKLAKPAHKNVMDDNIEFHPSKFKNSYNHWMENIRDWCISRQLWWGQRIPAWYYGDGKDDYVVAKTEEKAVEKARKKSGNNDLTADQIHQDEDVLDTWFSSWLWPITVFDPEYIRTGEANEELEYYYPTQDLVTAPEIMFFWVARMIMSGYEFMDEKPFSNVYYTGIVRDSQRRKMSKSLGNSPDPIKLMEEYGTDGVRVGMLFSSPAGNDLLFEEQLCEQGRNFANKIWNAFRFLSMNRTEEMELKDSLEIDEDNLVDRWMLSRLHETIDAINKDMENFRINEALHKIYSLIWDDFCDWYIELIKADEPGASIPEDRLSRGFNFFEQLMKLLHPFMPFITEEIWQLIRDRDTEEAMIVASWPEFDKASVSTNDRALFESIQKMISSIRNIRAEFKLSPNDEIDLLIKAKDEKTANALSNNEWIFRKLQSIHTFKVAADLDKPETSASAVIEGTELFVPLEGLINLDKERERIQKEIDRLEGFLKSIEGKLNNDGFVNNAPKDVVQKERDKKEDTETNLEKLREILEELDS</sequence>
<dbReference type="InterPro" id="IPR002303">
    <property type="entry name" value="Valyl-tRNA_ligase"/>
</dbReference>